<dbReference type="eggNOG" id="COG0475">
    <property type="taxonomic scope" value="Bacteria"/>
</dbReference>
<feature type="transmembrane region" description="Helical" evidence="7">
    <location>
        <begin position="339"/>
        <end position="356"/>
    </location>
</feature>
<proteinExistence type="inferred from homology"/>
<gene>
    <name evidence="10" type="ordered locus">Caka_1977</name>
</gene>
<evidence type="ECO:0000256" key="7">
    <source>
        <dbReference type="SAM" id="Phobius"/>
    </source>
</evidence>
<feature type="transmembrane region" description="Helical" evidence="7">
    <location>
        <begin position="57"/>
        <end position="76"/>
    </location>
</feature>
<dbReference type="HOGENOM" id="CLU_005126_9_0_0"/>
<dbReference type="AlphaFoldDB" id="D5EKT8"/>
<dbReference type="Pfam" id="PF00999">
    <property type="entry name" value="Na_H_Exchanger"/>
    <property type="match status" value="1"/>
</dbReference>
<reference evidence="10 11" key="1">
    <citation type="journal article" date="2010" name="Stand. Genomic Sci.">
        <title>Complete genome sequence of Coraliomargarita akajimensis type strain (04OKA010-24).</title>
        <authorList>
            <person name="Mavromatis K."/>
            <person name="Abt B."/>
            <person name="Brambilla E."/>
            <person name="Lapidus A."/>
            <person name="Copeland A."/>
            <person name="Deshpande S."/>
            <person name="Nolan M."/>
            <person name="Lucas S."/>
            <person name="Tice H."/>
            <person name="Cheng J.F."/>
            <person name="Han C."/>
            <person name="Detter J.C."/>
            <person name="Woyke T."/>
            <person name="Goodwin L."/>
            <person name="Pitluck S."/>
            <person name="Held B."/>
            <person name="Brettin T."/>
            <person name="Tapia R."/>
            <person name="Ivanova N."/>
            <person name="Mikhailova N."/>
            <person name="Pati A."/>
            <person name="Liolios K."/>
            <person name="Chen A."/>
            <person name="Palaniappan K."/>
            <person name="Land M."/>
            <person name="Hauser L."/>
            <person name="Chang Y.J."/>
            <person name="Jeffries C.D."/>
            <person name="Rohde M."/>
            <person name="Goker M."/>
            <person name="Bristow J."/>
            <person name="Eisen J.A."/>
            <person name="Markowitz V."/>
            <person name="Hugenholtz P."/>
            <person name="Klenk H.P."/>
            <person name="Kyrpides N.C."/>
        </authorList>
    </citation>
    <scope>NUCLEOTIDE SEQUENCE [LARGE SCALE GENOMIC DNA]</scope>
    <source>
        <strain evidence="11">DSM 45221 / IAM 15411 / JCM 23193 / KCTC 12865</strain>
    </source>
</reference>
<dbReference type="GO" id="GO:0016020">
    <property type="term" value="C:membrane"/>
    <property type="evidence" value="ECO:0007669"/>
    <property type="project" value="UniProtKB-SubCell"/>
</dbReference>
<feature type="transmembrane region" description="Helical" evidence="7">
    <location>
        <begin position="296"/>
        <end position="319"/>
    </location>
</feature>
<evidence type="ECO:0000256" key="6">
    <source>
        <dbReference type="ARBA" id="ARBA00023136"/>
    </source>
</evidence>
<keyword evidence="3" id="KW-0813">Transport</keyword>
<evidence type="ECO:0000259" key="8">
    <source>
        <dbReference type="Pfam" id="PF00999"/>
    </source>
</evidence>
<comment type="similarity">
    <text evidence="2">Belongs to the monovalent cation:proton antiporter 2 (CPA2) transporter (TC 2.A.37) family.</text>
</comment>
<evidence type="ECO:0000313" key="11">
    <source>
        <dbReference type="Proteomes" id="UP000000925"/>
    </source>
</evidence>
<feature type="transmembrane region" description="Helical" evidence="7">
    <location>
        <begin position="362"/>
        <end position="389"/>
    </location>
</feature>
<feature type="transmembrane region" description="Helical" evidence="7">
    <location>
        <begin position="190"/>
        <end position="209"/>
    </location>
</feature>
<feature type="domain" description="Cation/H+ exchanger transmembrane" evidence="8">
    <location>
        <begin position="19"/>
        <end position="370"/>
    </location>
</feature>
<dbReference type="OrthoDB" id="9781411at2"/>
<feature type="transmembrane region" description="Helical" evidence="7">
    <location>
        <begin position="118"/>
        <end position="137"/>
    </location>
</feature>
<dbReference type="Proteomes" id="UP000000925">
    <property type="component" value="Chromosome"/>
</dbReference>
<dbReference type="InterPro" id="IPR038770">
    <property type="entry name" value="Na+/solute_symporter_sf"/>
</dbReference>
<feature type="transmembrane region" description="Helical" evidence="7">
    <location>
        <begin position="221"/>
        <end position="241"/>
    </location>
</feature>
<organism evidence="10 11">
    <name type="scientific">Coraliomargarita akajimensis (strain DSM 45221 / IAM 15411 / JCM 23193 / KCTC 12865 / 04OKA010-24)</name>
    <dbReference type="NCBI Taxonomy" id="583355"/>
    <lineage>
        <taxon>Bacteria</taxon>
        <taxon>Pseudomonadati</taxon>
        <taxon>Verrucomicrobiota</taxon>
        <taxon>Opitutia</taxon>
        <taxon>Puniceicoccales</taxon>
        <taxon>Coraliomargaritaceae</taxon>
        <taxon>Coraliomargarita</taxon>
    </lineage>
</organism>
<dbReference type="KEGG" id="caa:Caka_1977"/>
<dbReference type="SUPFAM" id="SSF51735">
    <property type="entry name" value="NAD(P)-binding Rossmann-fold domains"/>
    <property type="match status" value="1"/>
</dbReference>
<feature type="transmembrane region" description="Helical" evidence="7">
    <location>
        <begin position="34"/>
        <end position="51"/>
    </location>
</feature>
<dbReference type="PANTHER" id="PTHR42751">
    <property type="entry name" value="SODIUM/HYDROGEN EXCHANGER FAMILY/TRKA DOMAIN PROTEIN"/>
    <property type="match status" value="1"/>
</dbReference>
<dbReference type="GO" id="GO:0006813">
    <property type="term" value="P:potassium ion transport"/>
    <property type="evidence" value="ECO:0007669"/>
    <property type="project" value="InterPro"/>
</dbReference>
<dbReference type="Pfam" id="PF02254">
    <property type="entry name" value="TrkA_N"/>
    <property type="match status" value="1"/>
</dbReference>
<dbReference type="EMBL" id="CP001998">
    <property type="protein sequence ID" value="ADE54995.1"/>
    <property type="molecule type" value="Genomic_DNA"/>
</dbReference>
<dbReference type="InterPro" id="IPR006153">
    <property type="entry name" value="Cation/H_exchanger_TM"/>
</dbReference>
<dbReference type="Gene3D" id="3.40.50.720">
    <property type="entry name" value="NAD(P)-binding Rossmann-like Domain"/>
    <property type="match status" value="1"/>
</dbReference>
<keyword evidence="4 7" id="KW-0812">Transmembrane</keyword>
<evidence type="ECO:0000256" key="5">
    <source>
        <dbReference type="ARBA" id="ARBA00022989"/>
    </source>
</evidence>
<dbReference type="eggNOG" id="COG1226">
    <property type="taxonomic scope" value="Bacteria"/>
</dbReference>
<evidence type="ECO:0000256" key="4">
    <source>
        <dbReference type="ARBA" id="ARBA00022692"/>
    </source>
</evidence>
<dbReference type="InterPro" id="IPR036291">
    <property type="entry name" value="NAD(P)-bd_dom_sf"/>
</dbReference>
<name>D5EKT8_CORAD</name>
<evidence type="ECO:0000259" key="9">
    <source>
        <dbReference type="Pfam" id="PF02254"/>
    </source>
</evidence>
<evidence type="ECO:0000256" key="1">
    <source>
        <dbReference type="ARBA" id="ARBA00004141"/>
    </source>
</evidence>
<dbReference type="PANTHER" id="PTHR42751:SF6">
    <property type="entry name" value="CONSERVED INTEGRAL MEMBRANE TRANSPORT PROTEIN-RELATED"/>
    <property type="match status" value="1"/>
</dbReference>
<feature type="transmembrane region" description="Helical" evidence="7">
    <location>
        <begin position="88"/>
        <end position="112"/>
    </location>
</feature>
<dbReference type="RefSeq" id="WP_013043717.1">
    <property type="nucleotide sequence ID" value="NC_014008.1"/>
</dbReference>
<feature type="transmembrane region" description="Helical" evidence="7">
    <location>
        <begin position="6"/>
        <end position="25"/>
    </location>
</feature>
<dbReference type="STRING" id="583355.Caka_1977"/>
<comment type="subcellular location">
    <subcellularLocation>
        <location evidence="1">Membrane</location>
        <topology evidence="1">Multi-pass membrane protein</topology>
    </subcellularLocation>
</comment>
<evidence type="ECO:0000256" key="3">
    <source>
        <dbReference type="ARBA" id="ARBA00022448"/>
    </source>
</evidence>
<accession>D5EKT8</accession>
<keyword evidence="11" id="KW-1185">Reference proteome</keyword>
<protein>
    <submittedName>
        <fullName evidence="10">Sodium/hydrogen exchanger</fullName>
    </submittedName>
</protein>
<dbReference type="Gene3D" id="1.20.1530.20">
    <property type="match status" value="1"/>
</dbReference>
<feature type="domain" description="RCK N-terminal" evidence="9">
    <location>
        <begin position="416"/>
        <end position="501"/>
    </location>
</feature>
<evidence type="ECO:0000256" key="2">
    <source>
        <dbReference type="ARBA" id="ARBA00005551"/>
    </source>
</evidence>
<dbReference type="GO" id="GO:1902600">
    <property type="term" value="P:proton transmembrane transport"/>
    <property type="evidence" value="ECO:0007669"/>
    <property type="project" value="InterPro"/>
</dbReference>
<dbReference type="InterPro" id="IPR003148">
    <property type="entry name" value="RCK_N"/>
</dbReference>
<keyword evidence="5 7" id="KW-1133">Transmembrane helix</keyword>
<keyword evidence="6 7" id="KW-0472">Membrane</keyword>
<sequence>MELPELHLIYDLGFIAIGAAVFAFLGKLIRMPSLVAYILAGMVIGPGIGLVEMDHSLELITELGIALLLFLVGLELSLEKIKDLGKVALTLGGLQVGLTAIGGFALCLMLGFSPMAALFLAASVTFSSTVVVIKLLDQKGAMKRLYARISVALFLAQDIVVIVALTLMSGLGDGSAEVSILGLLMNVGNAFLGMLIMLLVSILAARYILPKPFAWAARFPDTAFIWALCWCFLVVLLAHAFHLSVEIGAFLAGIAIAQLPVHEDLHQRLHPLMNSFIAVFLVTLGVKMEFGDFPVIWPYALVLSVFVLTVKPVLVYSILSKLKFSRYTAFQTAVSTAQISEFSFILLGLAAVTGLIEGSVVSLGGLVGILTISASSYAILGSEALYVLAERVRLFRFSKASEIREQEEVHDRSGHIIVIGMNGLGREIVRALVARGQSVLAIDTDPEKLRGLDGADSLIGNVEYHAVVEEIGMRKACLVISALQIEDANHLLAYRCRSMGVPCAIHAFDDSVVEDLLDLDVNYLMMPAIAGAVKEVRLLREEGVLS</sequence>
<feature type="transmembrane region" description="Helical" evidence="7">
    <location>
        <begin position="149"/>
        <end position="170"/>
    </location>
</feature>
<dbReference type="GO" id="GO:0015297">
    <property type="term" value="F:antiporter activity"/>
    <property type="evidence" value="ECO:0007669"/>
    <property type="project" value="InterPro"/>
</dbReference>
<evidence type="ECO:0000313" key="10">
    <source>
        <dbReference type="EMBL" id="ADE54995.1"/>
    </source>
</evidence>